<feature type="domain" description="VHS" evidence="1">
    <location>
        <begin position="19"/>
        <end position="144"/>
    </location>
</feature>
<dbReference type="GO" id="GO:0032456">
    <property type="term" value="P:endocytic recycling"/>
    <property type="evidence" value="ECO:0007669"/>
    <property type="project" value="TreeGrafter"/>
</dbReference>
<dbReference type="SUPFAM" id="SSF48464">
    <property type="entry name" value="ENTH/VHS domain"/>
    <property type="match status" value="1"/>
</dbReference>
<evidence type="ECO:0000313" key="2">
    <source>
        <dbReference type="EMBL" id="ETV74796.1"/>
    </source>
</evidence>
<name>W4G681_APHAT</name>
<dbReference type="PANTHER" id="PTHR46275">
    <property type="entry name" value="HEPATOCYTE GROWTH FACTOR-REGULATED TYROSINE KINASE SUBSTRATE"/>
    <property type="match status" value="1"/>
</dbReference>
<dbReference type="InterPro" id="IPR017073">
    <property type="entry name" value="HGS/VPS27"/>
</dbReference>
<dbReference type="CDD" id="cd03561">
    <property type="entry name" value="VHS"/>
    <property type="match status" value="1"/>
</dbReference>
<dbReference type="Pfam" id="PF00790">
    <property type="entry name" value="VHS"/>
    <property type="match status" value="1"/>
</dbReference>
<dbReference type="InterPro" id="IPR002014">
    <property type="entry name" value="VHS_dom"/>
</dbReference>
<dbReference type="VEuPathDB" id="FungiDB:H257_10863"/>
<reference evidence="2" key="1">
    <citation type="submission" date="2013-12" db="EMBL/GenBank/DDBJ databases">
        <title>The Genome Sequence of Aphanomyces astaci APO3.</title>
        <authorList>
            <consortium name="The Broad Institute Genomics Platform"/>
            <person name="Russ C."/>
            <person name="Tyler B."/>
            <person name="van West P."/>
            <person name="Dieguez-Uribeondo J."/>
            <person name="Young S.K."/>
            <person name="Zeng Q."/>
            <person name="Gargeya S."/>
            <person name="Fitzgerald M."/>
            <person name="Abouelleil A."/>
            <person name="Alvarado L."/>
            <person name="Chapman S.B."/>
            <person name="Gainer-Dewar J."/>
            <person name="Goldberg J."/>
            <person name="Griggs A."/>
            <person name="Gujja S."/>
            <person name="Hansen M."/>
            <person name="Howarth C."/>
            <person name="Imamovic A."/>
            <person name="Ireland A."/>
            <person name="Larimer J."/>
            <person name="McCowan C."/>
            <person name="Murphy C."/>
            <person name="Pearson M."/>
            <person name="Poon T.W."/>
            <person name="Priest M."/>
            <person name="Roberts A."/>
            <person name="Saif S."/>
            <person name="Shea T."/>
            <person name="Sykes S."/>
            <person name="Wortman J."/>
            <person name="Nusbaum C."/>
            <person name="Birren B."/>
        </authorList>
    </citation>
    <scope>NUCLEOTIDE SEQUENCE [LARGE SCALE GENOMIC DNA]</scope>
    <source>
        <strain evidence="2">APO3</strain>
    </source>
</reference>
<evidence type="ECO:0000259" key="1">
    <source>
        <dbReference type="PROSITE" id="PS50179"/>
    </source>
</evidence>
<dbReference type="CDD" id="cd21383">
    <property type="entry name" value="GAT_GGA_Tom1-like"/>
    <property type="match status" value="1"/>
</dbReference>
<proteinExistence type="predicted"/>
<dbReference type="GO" id="GO:0005769">
    <property type="term" value="C:early endosome"/>
    <property type="evidence" value="ECO:0007669"/>
    <property type="project" value="TreeGrafter"/>
</dbReference>
<dbReference type="SMART" id="SM00288">
    <property type="entry name" value="VHS"/>
    <property type="match status" value="1"/>
</dbReference>
<dbReference type="PROSITE" id="PS50179">
    <property type="entry name" value="VHS"/>
    <property type="match status" value="1"/>
</dbReference>
<accession>W4G681</accession>
<dbReference type="STRING" id="112090.W4G681"/>
<dbReference type="AlphaFoldDB" id="W4G681"/>
<organism evidence="2">
    <name type="scientific">Aphanomyces astaci</name>
    <name type="common">Crayfish plague agent</name>
    <dbReference type="NCBI Taxonomy" id="112090"/>
    <lineage>
        <taxon>Eukaryota</taxon>
        <taxon>Sar</taxon>
        <taxon>Stramenopiles</taxon>
        <taxon>Oomycota</taxon>
        <taxon>Saprolegniomycetes</taxon>
        <taxon>Saprolegniales</taxon>
        <taxon>Verrucalvaceae</taxon>
        <taxon>Aphanomyces</taxon>
    </lineage>
</organism>
<protein>
    <recommendedName>
        <fullName evidence="1">VHS domain-containing protein</fullName>
    </recommendedName>
</protein>
<dbReference type="GO" id="GO:0043130">
    <property type="term" value="F:ubiquitin binding"/>
    <property type="evidence" value="ECO:0007669"/>
    <property type="project" value="InterPro"/>
</dbReference>
<dbReference type="PANTHER" id="PTHR46275:SF1">
    <property type="entry name" value="HEPATOCYTE GROWTH FACTOR-REGULATED TYROSINE KINASE SUBSTRATE"/>
    <property type="match status" value="1"/>
</dbReference>
<gene>
    <name evidence="2" type="ORF">H257_10863</name>
</gene>
<dbReference type="InterPro" id="IPR008942">
    <property type="entry name" value="ENTH_VHS"/>
</dbReference>
<dbReference type="GO" id="GO:0035091">
    <property type="term" value="F:phosphatidylinositol binding"/>
    <property type="evidence" value="ECO:0007669"/>
    <property type="project" value="InterPro"/>
</dbReference>
<dbReference type="Gene3D" id="1.25.40.90">
    <property type="match status" value="1"/>
</dbReference>
<dbReference type="RefSeq" id="XP_009835883.1">
    <property type="nucleotide sequence ID" value="XM_009837581.1"/>
</dbReference>
<dbReference type="GO" id="GO:0031623">
    <property type="term" value="P:receptor internalization"/>
    <property type="evidence" value="ECO:0007669"/>
    <property type="project" value="TreeGrafter"/>
</dbReference>
<sequence>MASSYVEAVQDISSLIDTICSGEVSNPDWINILELCDLVTSSSTHAEQTTRSLQRVLGHRQHDENSISLALLVTESVLNNCPGFYNHLASRLFLQEVVALVDHSSPAVQERATRMLQDWAANYPDQSIFRDTYQQLRVQGVSFPSTPASPSSITSRDFAASVLPATAIDEAKPVATMSPSLAAEFQKLHQDLVTVQEKIQTYQTLVALGARGDDDNHDVEDVLDFLQQCQPRMNSLIEAGLAGKLDERTLEICLTVNDRLICVLEGSSVDNESKPASTTYLAGPVARLTSSTPSASLFGHADAGTYPLFPM</sequence>
<dbReference type="GeneID" id="20812859"/>
<dbReference type="EMBL" id="KI913143">
    <property type="protein sequence ID" value="ETV74796.1"/>
    <property type="molecule type" value="Genomic_DNA"/>
</dbReference>
<dbReference type="OrthoDB" id="2018246at2759"/>